<evidence type="ECO:0000256" key="6">
    <source>
        <dbReference type="SAM" id="Phobius"/>
    </source>
</evidence>
<dbReference type="STRING" id="442341.SAMN04487959_103225"/>
<evidence type="ECO:0000256" key="1">
    <source>
        <dbReference type="ARBA" id="ARBA00004651"/>
    </source>
</evidence>
<protein>
    <submittedName>
        <fullName evidence="8">Tight adherence protein B</fullName>
    </submittedName>
</protein>
<evidence type="ECO:0000313" key="8">
    <source>
        <dbReference type="EMBL" id="SFH38940.1"/>
    </source>
</evidence>
<sequence length="327" mass="36583">MNWQLSDEVIFVGMIFIAVFLLVQSFMVPAFGENRQARKRLKKRLKSVAVTPEQRERAELLRSKRYRERSALERTLGKLPGMPRLERLIEQAGRETPAYRLVLMSACLAVIPGLLIAQWLAMPVMGIVGGLLLGSLPVLSLLRDRSKRLAKFEEQLPDALIIMSRALRAGHPFSDAMKLVAEEMPDPIGPEFRTTFMEINYGGDVRTALGGLLERIGSVTVMVFVTSVLIQKETGGNLAELMEGLASVIRDRFRFHRKLRTLSAEGRLAAWVLSLLPFGLAGVLSIVSPGFLPMLTDNPTGRQMVVIAFVMIVIGIFWMRRIVRIDV</sequence>
<evidence type="ECO:0000256" key="2">
    <source>
        <dbReference type="ARBA" id="ARBA00022475"/>
    </source>
</evidence>
<evidence type="ECO:0000256" key="4">
    <source>
        <dbReference type="ARBA" id="ARBA00022989"/>
    </source>
</evidence>
<keyword evidence="2" id="KW-1003">Cell membrane</keyword>
<dbReference type="AlphaFoldDB" id="A0A1I2ZMJ6"/>
<dbReference type="GO" id="GO:0005886">
    <property type="term" value="C:plasma membrane"/>
    <property type="evidence" value="ECO:0007669"/>
    <property type="project" value="UniProtKB-SubCell"/>
</dbReference>
<dbReference type="PANTHER" id="PTHR35007">
    <property type="entry name" value="INTEGRAL MEMBRANE PROTEIN-RELATED"/>
    <property type="match status" value="1"/>
</dbReference>
<dbReference type="RefSeq" id="WP_092844164.1">
    <property type="nucleotide sequence ID" value="NZ_FOPY01000003.1"/>
</dbReference>
<keyword evidence="3 6" id="KW-0812">Transmembrane</keyword>
<gene>
    <name evidence="8" type="ORF">SAMN04487959_103225</name>
</gene>
<dbReference type="Proteomes" id="UP000199040">
    <property type="component" value="Unassembled WGS sequence"/>
</dbReference>
<keyword evidence="9" id="KW-1185">Reference proteome</keyword>
<dbReference type="Pfam" id="PF00482">
    <property type="entry name" value="T2SSF"/>
    <property type="match status" value="1"/>
</dbReference>
<dbReference type="InterPro" id="IPR042094">
    <property type="entry name" value="T2SS_GspF_sf"/>
</dbReference>
<keyword evidence="4 6" id="KW-1133">Transmembrane helix</keyword>
<dbReference type="InterPro" id="IPR018076">
    <property type="entry name" value="T2SS_GspF_dom"/>
</dbReference>
<name>A0A1I2ZMJ6_9GAMM</name>
<evidence type="ECO:0000256" key="5">
    <source>
        <dbReference type="ARBA" id="ARBA00023136"/>
    </source>
</evidence>
<comment type="subcellular location">
    <subcellularLocation>
        <location evidence="1">Cell membrane</location>
        <topology evidence="1">Multi-pass membrane protein</topology>
    </subcellularLocation>
</comment>
<evidence type="ECO:0000313" key="9">
    <source>
        <dbReference type="Proteomes" id="UP000199040"/>
    </source>
</evidence>
<accession>A0A1I2ZMJ6</accession>
<dbReference type="Gene3D" id="1.20.81.30">
    <property type="entry name" value="Type II secretion system (T2SS), domain F"/>
    <property type="match status" value="1"/>
</dbReference>
<organism evidence="8 9">
    <name type="scientific">Modicisalibacter xianhensis</name>
    <dbReference type="NCBI Taxonomy" id="442341"/>
    <lineage>
        <taxon>Bacteria</taxon>
        <taxon>Pseudomonadati</taxon>
        <taxon>Pseudomonadota</taxon>
        <taxon>Gammaproteobacteria</taxon>
        <taxon>Oceanospirillales</taxon>
        <taxon>Halomonadaceae</taxon>
        <taxon>Modicisalibacter</taxon>
    </lineage>
</organism>
<evidence type="ECO:0000256" key="3">
    <source>
        <dbReference type="ARBA" id="ARBA00022692"/>
    </source>
</evidence>
<dbReference type="EMBL" id="FOPY01000003">
    <property type="protein sequence ID" value="SFH38940.1"/>
    <property type="molecule type" value="Genomic_DNA"/>
</dbReference>
<reference evidence="8 9" key="1">
    <citation type="submission" date="2016-10" db="EMBL/GenBank/DDBJ databases">
        <authorList>
            <person name="de Groot N.N."/>
        </authorList>
    </citation>
    <scope>NUCLEOTIDE SEQUENCE [LARGE SCALE GENOMIC DNA]</scope>
    <source>
        <strain evidence="8 9">CGMCC 1.6848</strain>
    </source>
</reference>
<feature type="transmembrane region" description="Helical" evidence="6">
    <location>
        <begin position="304"/>
        <end position="323"/>
    </location>
</feature>
<feature type="transmembrane region" description="Helical" evidence="6">
    <location>
        <begin position="268"/>
        <end position="292"/>
    </location>
</feature>
<feature type="transmembrane region" description="Helical" evidence="6">
    <location>
        <begin position="12"/>
        <end position="32"/>
    </location>
</feature>
<feature type="transmembrane region" description="Helical" evidence="6">
    <location>
        <begin position="98"/>
        <end position="117"/>
    </location>
</feature>
<feature type="transmembrane region" description="Helical" evidence="6">
    <location>
        <begin position="123"/>
        <end position="142"/>
    </location>
</feature>
<proteinExistence type="predicted"/>
<feature type="domain" description="Type II secretion system protein GspF" evidence="7">
    <location>
        <begin position="162"/>
        <end position="284"/>
    </location>
</feature>
<dbReference type="PANTHER" id="PTHR35007:SF1">
    <property type="entry name" value="PILUS ASSEMBLY PROTEIN"/>
    <property type="match status" value="1"/>
</dbReference>
<evidence type="ECO:0000259" key="7">
    <source>
        <dbReference type="Pfam" id="PF00482"/>
    </source>
</evidence>
<keyword evidence="5 6" id="KW-0472">Membrane</keyword>